<feature type="transmembrane region" description="Helical" evidence="7">
    <location>
        <begin position="35"/>
        <end position="53"/>
    </location>
</feature>
<comment type="function">
    <text evidence="7">Essential cell division protein.</text>
</comment>
<proteinExistence type="inferred from homology"/>
<sequence>MLVAKQISHDYSYHEEPVVSRKRRGRKAGPVQEKLILVGCIFLAVITGLMLAATHAQITDRNANIIQVKQEISDLQNANERLKLEIARLKSLDRIENIAMTQLGMVEPGIEDIQYVAFDDKNGSKASDTGTLAQGESKAVVEVNKADQIHPILLAVNKIIANYALNGKQPRTEQINP</sequence>
<evidence type="ECO:0000256" key="9">
    <source>
        <dbReference type="SAM" id="Coils"/>
    </source>
</evidence>
<evidence type="ECO:0000256" key="5">
    <source>
        <dbReference type="ARBA" id="ARBA00023136"/>
    </source>
</evidence>
<comment type="subcellular location">
    <subcellularLocation>
        <location evidence="7">Cell membrane</location>
        <topology evidence="7">Single-pass type II membrane protein</topology>
    </subcellularLocation>
    <text evidence="7">Localizes to the division septum where it forms a ring structure.</text>
</comment>
<dbReference type="GO" id="GO:0005886">
    <property type="term" value="C:plasma membrane"/>
    <property type="evidence" value="ECO:0007669"/>
    <property type="project" value="UniProtKB-SubCell"/>
</dbReference>
<comment type="similarity">
    <text evidence="7">Belongs to the FtsL family.</text>
</comment>
<keyword evidence="5 7" id="KW-0472">Membrane</keyword>
<keyword evidence="3 7" id="KW-0812">Transmembrane</keyword>
<name>A0A3G1KRJ6_FORW1</name>
<keyword evidence="4 7" id="KW-1133">Transmembrane helix</keyword>
<keyword evidence="1 7" id="KW-1003">Cell membrane</keyword>
<protein>
    <recommendedName>
        <fullName evidence="7 8">Cell division protein FtsL</fullName>
    </recommendedName>
</protein>
<feature type="coiled-coil region" evidence="9">
    <location>
        <begin position="65"/>
        <end position="95"/>
    </location>
</feature>
<evidence type="ECO:0000256" key="3">
    <source>
        <dbReference type="ARBA" id="ARBA00022692"/>
    </source>
</evidence>
<dbReference type="Proteomes" id="UP000323521">
    <property type="component" value="Chromosome"/>
</dbReference>
<dbReference type="HAMAP" id="MF_00910">
    <property type="entry name" value="FtsL"/>
    <property type="match status" value="1"/>
</dbReference>
<organism evidence="10 11">
    <name type="scientific">Formimonas warabiya</name>
    <dbReference type="NCBI Taxonomy" id="1761012"/>
    <lineage>
        <taxon>Bacteria</taxon>
        <taxon>Bacillati</taxon>
        <taxon>Bacillota</taxon>
        <taxon>Clostridia</taxon>
        <taxon>Eubacteriales</taxon>
        <taxon>Peptococcaceae</taxon>
        <taxon>Candidatus Formimonas</taxon>
    </lineage>
</organism>
<evidence type="ECO:0000256" key="1">
    <source>
        <dbReference type="ARBA" id="ARBA00022475"/>
    </source>
</evidence>
<reference evidence="10 11" key="1">
    <citation type="submission" date="2016-10" db="EMBL/GenBank/DDBJ databases">
        <title>Complete Genome Sequence of Peptococcaceae strain DCMF.</title>
        <authorList>
            <person name="Edwards R.J."/>
            <person name="Holland S.I."/>
            <person name="Deshpande N.P."/>
            <person name="Wong Y.K."/>
            <person name="Ertan H."/>
            <person name="Manefield M."/>
            <person name="Russell T.L."/>
            <person name="Lee M.J."/>
        </authorList>
    </citation>
    <scope>NUCLEOTIDE SEQUENCE [LARGE SCALE GENOMIC DNA]</scope>
    <source>
        <strain evidence="10 11">DCMF</strain>
    </source>
</reference>
<dbReference type="EMBL" id="CP017634">
    <property type="protein sequence ID" value="ATW25060.1"/>
    <property type="molecule type" value="Genomic_DNA"/>
</dbReference>
<dbReference type="GO" id="GO:0032153">
    <property type="term" value="C:cell division site"/>
    <property type="evidence" value="ECO:0007669"/>
    <property type="project" value="UniProtKB-UniRule"/>
</dbReference>
<evidence type="ECO:0000256" key="2">
    <source>
        <dbReference type="ARBA" id="ARBA00022618"/>
    </source>
</evidence>
<evidence type="ECO:0000256" key="7">
    <source>
        <dbReference type="HAMAP-Rule" id="MF_00910"/>
    </source>
</evidence>
<evidence type="ECO:0000256" key="6">
    <source>
        <dbReference type="ARBA" id="ARBA00023306"/>
    </source>
</evidence>
<keyword evidence="2 7" id="KW-0132">Cell division</keyword>
<gene>
    <name evidence="7" type="primary">ftsL</name>
    <name evidence="10" type="ORF">DCMF_09975</name>
</gene>
<dbReference type="InterPro" id="IPR007060">
    <property type="entry name" value="FtsL/DivIC"/>
</dbReference>
<keyword evidence="11" id="KW-1185">Reference proteome</keyword>
<evidence type="ECO:0000256" key="4">
    <source>
        <dbReference type="ARBA" id="ARBA00022989"/>
    </source>
</evidence>
<keyword evidence="9" id="KW-0175">Coiled coil</keyword>
<evidence type="ECO:0000313" key="10">
    <source>
        <dbReference type="EMBL" id="ATW25060.1"/>
    </source>
</evidence>
<keyword evidence="6 7" id="KW-0131">Cell cycle</keyword>
<dbReference type="AlphaFoldDB" id="A0A3G1KRJ6"/>
<accession>A0A3G1KRJ6</accession>
<dbReference type="KEGG" id="fwa:DCMF_09975"/>
<dbReference type="Pfam" id="PF04977">
    <property type="entry name" value="DivIC"/>
    <property type="match status" value="1"/>
</dbReference>
<dbReference type="NCBIfam" id="TIGR02209">
    <property type="entry name" value="ftsL_broad"/>
    <property type="match status" value="1"/>
</dbReference>
<dbReference type="InterPro" id="IPR011922">
    <property type="entry name" value="Cell_div_FtsL"/>
</dbReference>
<dbReference type="GO" id="GO:0043093">
    <property type="term" value="P:FtsZ-dependent cytokinesis"/>
    <property type="evidence" value="ECO:0007669"/>
    <property type="project" value="UniProtKB-UniRule"/>
</dbReference>
<evidence type="ECO:0000313" key="11">
    <source>
        <dbReference type="Proteomes" id="UP000323521"/>
    </source>
</evidence>
<evidence type="ECO:0000256" key="8">
    <source>
        <dbReference type="NCBIfam" id="TIGR02209"/>
    </source>
</evidence>